<keyword evidence="9" id="KW-0830">Ubiquinone</keyword>
<dbReference type="InterPro" id="IPR010227">
    <property type="entry name" value="NADH_Q_OxRdtase_chainM/4"/>
</dbReference>
<feature type="transmembrane region" description="Helical" evidence="7">
    <location>
        <begin position="177"/>
        <end position="202"/>
    </location>
</feature>
<comment type="subcellular location">
    <subcellularLocation>
        <location evidence="1">Cell membrane</location>
        <topology evidence="1">Multi-pass membrane protein</topology>
    </subcellularLocation>
    <subcellularLocation>
        <location evidence="6">Membrane</location>
        <topology evidence="6">Multi-pass membrane protein</topology>
    </subcellularLocation>
</comment>
<dbReference type="GO" id="GO:0003954">
    <property type="term" value="F:NADH dehydrogenase activity"/>
    <property type="evidence" value="ECO:0007669"/>
    <property type="project" value="TreeGrafter"/>
</dbReference>
<name>A0A2T5G799_9BACL</name>
<evidence type="ECO:0000256" key="7">
    <source>
        <dbReference type="SAM" id="Phobius"/>
    </source>
</evidence>
<feature type="transmembrane region" description="Helical" evidence="7">
    <location>
        <begin position="315"/>
        <end position="337"/>
    </location>
</feature>
<keyword evidence="5 7" id="KW-0472">Membrane</keyword>
<feature type="transmembrane region" description="Helical" evidence="7">
    <location>
        <begin position="31"/>
        <end position="49"/>
    </location>
</feature>
<dbReference type="AlphaFoldDB" id="A0A2T5G799"/>
<reference evidence="9 10" key="1">
    <citation type="submission" date="2017-08" db="EMBL/GenBank/DDBJ databases">
        <title>Burning lignite coal seam in the remote Altai Mountains harbors a hydrogen-driven thermophilic microbial community.</title>
        <authorList>
            <person name="Kadnikov V.V."/>
            <person name="Mardanov A.V."/>
            <person name="Ivasenko D."/>
            <person name="Beletsky A.V."/>
            <person name="Karnachuk O.V."/>
            <person name="Ravin N.V."/>
        </authorList>
    </citation>
    <scope>NUCLEOTIDE SEQUENCE [LARGE SCALE GENOMIC DNA]</scope>
    <source>
        <strain evidence="9">AL31</strain>
    </source>
</reference>
<feature type="transmembrane region" description="Helical" evidence="7">
    <location>
        <begin position="146"/>
        <end position="165"/>
    </location>
</feature>
<feature type="transmembrane region" description="Helical" evidence="7">
    <location>
        <begin position="343"/>
        <end position="363"/>
    </location>
</feature>
<protein>
    <submittedName>
        <fullName evidence="9">NADH-ubiquinone oxidoreductase chain M</fullName>
    </submittedName>
</protein>
<evidence type="ECO:0000259" key="8">
    <source>
        <dbReference type="Pfam" id="PF00361"/>
    </source>
</evidence>
<feature type="transmembrane region" description="Helical" evidence="7">
    <location>
        <begin position="124"/>
        <end position="140"/>
    </location>
</feature>
<evidence type="ECO:0000256" key="3">
    <source>
        <dbReference type="ARBA" id="ARBA00022692"/>
    </source>
</evidence>
<dbReference type="GO" id="GO:0048039">
    <property type="term" value="F:ubiquinone binding"/>
    <property type="evidence" value="ECO:0007669"/>
    <property type="project" value="TreeGrafter"/>
</dbReference>
<comment type="similarity">
    <text evidence="2">Belongs to the complex I subunit 4 family.</text>
</comment>
<feature type="transmembrane region" description="Helical" evidence="7">
    <location>
        <begin position="423"/>
        <end position="443"/>
    </location>
</feature>
<feature type="transmembrane region" description="Helical" evidence="7">
    <location>
        <begin position="258"/>
        <end position="277"/>
    </location>
</feature>
<dbReference type="Proteomes" id="UP000244016">
    <property type="component" value="Unassembled WGS sequence"/>
</dbReference>
<sequence>MGPLSWLVLAPLVGILVLLVLPASQTRIIKAVGIGFAAVPAVLAGYLYAGFRPEQEGFQFVERATWFTLAYPNARGVPETWQEVPITYGMGVDGLSLPLVLLAATVGFLAAVASMGYTKRVKEYFLFFLLLQAGTLGAFATTSTLLFFVFFEVVLVASFFLIGIWGSERREEAAYQFLIYNGLGSLLMLLAFVWIFNAVLSFDVPEIVKRLGEASLSPGTQALIFALLFLGFAVKLPMFPFHTWMLRAHTEAPPAMSMILSGVLLKLGAYGILRFAVGFFPEVAYRAAPILAVMGLVNLLYGAFAALVQKSLKMVIVYSSLSHMGLVLLGIAAFNTVGFQGAVFQMISHGLIAALLFFLAGAITERFGTTEFSALGGIGKKLPYLSGVLLVAAMASLGLPLTAGFASEFQVYLGLFTSALRTYAWVALLGLVLTAAYWLRAVTRSTYGPLAPETERRPLSDLRFAEWVPALVLVGLIVFLGVYPASLSVVIAQGLAPISPPVALIP</sequence>
<evidence type="ECO:0000256" key="2">
    <source>
        <dbReference type="ARBA" id="ARBA00009025"/>
    </source>
</evidence>
<dbReference type="PANTHER" id="PTHR43507">
    <property type="entry name" value="NADH-UBIQUINONE OXIDOREDUCTASE CHAIN 4"/>
    <property type="match status" value="1"/>
</dbReference>
<evidence type="ECO:0000313" key="10">
    <source>
        <dbReference type="Proteomes" id="UP000244016"/>
    </source>
</evidence>
<dbReference type="NCBIfam" id="TIGR01972">
    <property type="entry name" value="NDH_I_M"/>
    <property type="match status" value="1"/>
</dbReference>
<keyword evidence="3 6" id="KW-0812">Transmembrane</keyword>
<feature type="transmembrane region" description="Helical" evidence="7">
    <location>
        <begin position="283"/>
        <end position="308"/>
    </location>
</feature>
<organism evidence="9 10">
    <name type="scientific">Brockia lithotrophica</name>
    <dbReference type="NCBI Taxonomy" id="933949"/>
    <lineage>
        <taxon>Bacteria</taxon>
        <taxon>Bacillati</taxon>
        <taxon>Bacillota</taxon>
        <taxon>Bacilli</taxon>
        <taxon>Bacillales</taxon>
        <taxon>Bacillales Family X. Incertae Sedis</taxon>
        <taxon>Brockia</taxon>
    </lineage>
</organism>
<dbReference type="EMBL" id="PEBW01000003">
    <property type="protein sequence ID" value="PTQ52064.1"/>
    <property type="molecule type" value="Genomic_DNA"/>
</dbReference>
<dbReference type="InterPro" id="IPR001750">
    <property type="entry name" value="ND/Mrp_TM"/>
</dbReference>
<feature type="transmembrane region" description="Helical" evidence="7">
    <location>
        <begin position="6"/>
        <end position="24"/>
    </location>
</feature>
<dbReference type="PRINTS" id="PR01437">
    <property type="entry name" value="NUOXDRDTASE4"/>
</dbReference>
<feature type="transmembrane region" description="Helical" evidence="7">
    <location>
        <begin position="222"/>
        <end position="246"/>
    </location>
</feature>
<dbReference type="InterPro" id="IPR003918">
    <property type="entry name" value="NADH_UbQ_OxRdtase"/>
</dbReference>
<comment type="caution">
    <text evidence="9">The sequence shown here is derived from an EMBL/GenBank/DDBJ whole genome shotgun (WGS) entry which is preliminary data.</text>
</comment>
<dbReference type="Pfam" id="PF00361">
    <property type="entry name" value="Proton_antipo_M"/>
    <property type="match status" value="1"/>
</dbReference>
<feature type="transmembrane region" description="Helical" evidence="7">
    <location>
        <begin position="95"/>
        <end position="117"/>
    </location>
</feature>
<proteinExistence type="inferred from homology"/>
<gene>
    <name evidence="9" type="ORF">BLITH_1031</name>
</gene>
<evidence type="ECO:0000256" key="4">
    <source>
        <dbReference type="ARBA" id="ARBA00022989"/>
    </source>
</evidence>
<dbReference type="GO" id="GO:0005886">
    <property type="term" value="C:plasma membrane"/>
    <property type="evidence" value="ECO:0007669"/>
    <property type="project" value="UniProtKB-SubCell"/>
</dbReference>
<accession>A0A2T5G799</accession>
<keyword evidence="4 7" id="KW-1133">Transmembrane helix</keyword>
<feature type="transmembrane region" description="Helical" evidence="7">
    <location>
        <begin position="464"/>
        <end position="483"/>
    </location>
</feature>
<evidence type="ECO:0000256" key="1">
    <source>
        <dbReference type="ARBA" id="ARBA00004651"/>
    </source>
</evidence>
<evidence type="ECO:0000256" key="5">
    <source>
        <dbReference type="ARBA" id="ARBA00023136"/>
    </source>
</evidence>
<feature type="domain" description="NADH:quinone oxidoreductase/Mrp antiporter transmembrane" evidence="8">
    <location>
        <begin position="143"/>
        <end position="432"/>
    </location>
</feature>
<dbReference type="GO" id="GO:0042773">
    <property type="term" value="P:ATP synthesis coupled electron transport"/>
    <property type="evidence" value="ECO:0007669"/>
    <property type="project" value="InterPro"/>
</dbReference>
<dbReference type="GO" id="GO:0015990">
    <property type="term" value="P:electron transport coupled proton transport"/>
    <property type="evidence" value="ECO:0007669"/>
    <property type="project" value="TreeGrafter"/>
</dbReference>
<feature type="transmembrane region" description="Helical" evidence="7">
    <location>
        <begin position="384"/>
        <end position="403"/>
    </location>
</feature>
<dbReference type="GO" id="GO:0008137">
    <property type="term" value="F:NADH dehydrogenase (ubiquinone) activity"/>
    <property type="evidence" value="ECO:0007669"/>
    <property type="project" value="InterPro"/>
</dbReference>
<evidence type="ECO:0000256" key="6">
    <source>
        <dbReference type="RuleBase" id="RU000320"/>
    </source>
</evidence>
<dbReference type="PANTHER" id="PTHR43507:SF1">
    <property type="entry name" value="NADH-UBIQUINONE OXIDOREDUCTASE CHAIN 4"/>
    <property type="match status" value="1"/>
</dbReference>
<evidence type="ECO:0000313" key="9">
    <source>
        <dbReference type="EMBL" id="PTQ52064.1"/>
    </source>
</evidence>